<dbReference type="InterPro" id="IPR032914">
    <property type="entry name" value="Vam6/VPS39/TRAP1"/>
</dbReference>
<feature type="repeat" description="CHCR" evidence="4">
    <location>
        <begin position="730"/>
        <end position="906"/>
    </location>
</feature>
<dbReference type="InterPro" id="IPR019453">
    <property type="entry name" value="VPS39/TGFA1_Znf"/>
</dbReference>
<comment type="similarity">
    <text evidence="3">Belongs to the VAM6/VPS39 family.</text>
</comment>
<organism evidence="7 8">
    <name type="scientific">Heterodermia speciosa</name>
    <dbReference type="NCBI Taxonomy" id="116794"/>
    <lineage>
        <taxon>Eukaryota</taxon>
        <taxon>Fungi</taxon>
        <taxon>Dikarya</taxon>
        <taxon>Ascomycota</taxon>
        <taxon>Pezizomycotina</taxon>
        <taxon>Lecanoromycetes</taxon>
        <taxon>OSLEUM clade</taxon>
        <taxon>Lecanoromycetidae</taxon>
        <taxon>Caliciales</taxon>
        <taxon>Physciaceae</taxon>
        <taxon>Heterodermia</taxon>
    </lineage>
</organism>
<dbReference type="PROSITE" id="PS50236">
    <property type="entry name" value="CHCR"/>
    <property type="match status" value="1"/>
</dbReference>
<feature type="region of interest" description="Disordered" evidence="5">
    <location>
        <begin position="465"/>
        <end position="534"/>
    </location>
</feature>
<proteinExistence type="inferred from homology"/>
<accession>A0A8H3IUB0</accession>
<dbReference type="GO" id="GO:0006886">
    <property type="term" value="P:intracellular protein transport"/>
    <property type="evidence" value="ECO:0007669"/>
    <property type="project" value="UniProtKB-UniRule"/>
</dbReference>
<dbReference type="InterPro" id="IPR019452">
    <property type="entry name" value="VPS39/TGF_beta_rcpt-assoc_1"/>
</dbReference>
<feature type="compositionally biased region" description="Basic and acidic residues" evidence="5">
    <location>
        <begin position="510"/>
        <end position="524"/>
    </location>
</feature>
<dbReference type="PANTHER" id="PTHR12894">
    <property type="entry name" value="CNH DOMAIN CONTAINING"/>
    <property type="match status" value="1"/>
</dbReference>
<comment type="caution">
    <text evidence="7">The sequence shown here is derived from an EMBL/GenBank/DDBJ whole genome shotgun (WGS) entry which is preliminary data.</text>
</comment>
<dbReference type="OrthoDB" id="5325112at2759"/>
<dbReference type="PROSITE" id="PS50219">
    <property type="entry name" value="CNH"/>
    <property type="match status" value="1"/>
</dbReference>
<comment type="subcellular location">
    <subcellularLocation>
        <location evidence="1">Endomembrane system</location>
        <topology evidence="1">Peripheral membrane protein</topology>
    </subcellularLocation>
</comment>
<dbReference type="GO" id="GO:0000329">
    <property type="term" value="C:fungal-type vacuole membrane"/>
    <property type="evidence" value="ECO:0007669"/>
    <property type="project" value="TreeGrafter"/>
</dbReference>
<dbReference type="GO" id="GO:0006914">
    <property type="term" value="P:autophagy"/>
    <property type="evidence" value="ECO:0007669"/>
    <property type="project" value="TreeGrafter"/>
</dbReference>
<dbReference type="Pfam" id="PF00780">
    <property type="entry name" value="CNH"/>
    <property type="match status" value="1"/>
</dbReference>
<gene>
    <name evidence="7" type="primary">VAM6</name>
    <name evidence="7" type="ORF">HETSPECPRED_006434</name>
</gene>
<evidence type="ECO:0000256" key="3">
    <source>
        <dbReference type="ARBA" id="ARBA00038201"/>
    </source>
</evidence>
<feature type="domain" description="CNH" evidence="6">
    <location>
        <begin position="18"/>
        <end position="340"/>
    </location>
</feature>
<reference evidence="7" key="1">
    <citation type="submission" date="2021-03" db="EMBL/GenBank/DDBJ databases">
        <authorList>
            <person name="Tagirdzhanova G."/>
        </authorList>
    </citation>
    <scope>NUCLEOTIDE SEQUENCE</scope>
</reference>
<keyword evidence="8" id="KW-1185">Reference proteome</keyword>
<evidence type="ECO:0000256" key="5">
    <source>
        <dbReference type="SAM" id="MobiDB-lite"/>
    </source>
</evidence>
<dbReference type="GO" id="GO:0012505">
    <property type="term" value="C:endomembrane system"/>
    <property type="evidence" value="ECO:0007669"/>
    <property type="project" value="UniProtKB-SubCell"/>
</dbReference>
<evidence type="ECO:0000256" key="1">
    <source>
        <dbReference type="ARBA" id="ARBA00004184"/>
    </source>
</evidence>
<evidence type="ECO:0000256" key="4">
    <source>
        <dbReference type="PROSITE-ProRule" id="PRU01006"/>
    </source>
</evidence>
<dbReference type="Pfam" id="PF23556">
    <property type="entry name" value="TPR_Vps41"/>
    <property type="match status" value="1"/>
</dbReference>
<dbReference type="Pfam" id="PF10366">
    <property type="entry name" value="Vps39_1"/>
    <property type="match status" value="1"/>
</dbReference>
<evidence type="ECO:0000313" key="7">
    <source>
        <dbReference type="EMBL" id="CAF9926844.1"/>
    </source>
</evidence>
<dbReference type="Proteomes" id="UP000664521">
    <property type="component" value="Unassembled WGS sequence"/>
</dbReference>
<feature type="compositionally biased region" description="Polar residues" evidence="5">
    <location>
        <begin position="473"/>
        <end position="495"/>
    </location>
</feature>
<sequence>MLSAFTARLIVELKQRDKSKIEAVLAYGDRLLVGLNTGSLRIYRINELIDEVQDHDDTLSTQDRPQSQPGQKPVDLLREQEKFSKYKIEQLAVVKEANLLISLSNNYISTHDLQTFELQETLIKTKGASTFAVTSNIVKDSSTGIPSIVSRLAVAIKRKLLLWSWHDSELGSDIAELPLVTGIKTLTWITGTRLIAGLTSSYVLVDVETLAVTDIVGPGAIGGAPGQDGGRLGGVGVASIGYIGLGGTAPKPLATKLGEGEVLLAKDINTLFMDTEGNSLGRRQIPWPFAPEAVGYSYPFLLALQSSRSNLEIRNPETLTLLQTISLPGVSQLHVPQPNVSLAHAGKGFLVLSERSIWRMGALDYDSQIDALLGHGRLDEAISLLCMLEDALLKDKEGRLREIKMQKAQSLFDQRRYRDALDLFSEVSAPPERVIRLFPPSIAGDISVLSTNQDTHNHNEAMEVEAEPGHVEAQNTTSAESGAKDGSSTNGSENVSSRDDDSSQPTTKNTIEEPQNHRRQRSSDDTDVAVPLDGKDLKTATGELRGFLVSTRTKLQRYLNPDGTFKQDELTGNNALSVAQRAELKPLVEEDLGTSAKDWEQSLQAIAKLVDTTLFRAYMYASPSLAGPLFRIDNFCDPEVVNEKLLESHRYHDLVDFFYGKKLHRQALELLRKFGEADQEDEAAPQLHGPRRTVMYLQNLPPDAIDLILDFARWPLEKDPELAMDVFIADTENAETLPRQKVLTFLQGIDRRLAVKYLEHIIHELNDTTHDFHQRLADIYIEGLKADEFDSRNERDKWKEKALAFLRNSKNYQAYKALNQLPGDDPHLYEARAIVLSNMGQHRQALDIYVFKLKDPEKAEEYCNQVYVKELAPPASPTQTRRSSITEESTSSIYHTLLSLYLSPPAPHKPQWEPALKILANHGARMPAFSTLNLIPETLPIKDLESYFRGRIRSATTLMNESRIVAGMRSVLAVNEEASLRLGDGLSNGNRGRNRHVLITEDRVCGVCFKRFGGSVIKVLPDNSVVHYGCSNL</sequence>
<dbReference type="InterPro" id="IPR001180">
    <property type="entry name" value="CNH_dom"/>
</dbReference>
<evidence type="ECO:0000313" key="8">
    <source>
        <dbReference type="Proteomes" id="UP000664521"/>
    </source>
</evidence>
<keyword evidence="2" id="KW-0472">Membrane</keyword>
<dbReference type="PANTHER" id="PTHR12894:SF49">
    <property type="entry name" value="VAM6_VPS39-LIKE PROTEIN"/>
    <property type="match status" value="1"/>
</dbReference>
<dbReference type="GO" id="GO:0034058">
    <property type="term" value="P:endosomal vesicle fusion"/>
    <property type="evidence" value="ECO:0007669"/>
    <property type="project" value="TreeGrafter"/>
</dbReference>
<dbReference type="EMBL" id="CAJPDS010000043">
    <property type="protein sequence ID" value="CAF9926844.1"/>
    <property type="molecule type" value="Genomic_DNA"/>
</dbReference>
<dbReference type="InterPro" id="IPR000547">
    <property type="entry name" value="Clathrin_H-chain/VPS_repeat"/>
</dbReference>
<evidence type="ECO:0000259" key="6">
    <source>
        <dbReference type="PROSITE" id="PS50219"/>
    </source>
</evidence>
<protein>
    <submittedName>
        <fullName evidence="7">Vacuolar morphoproteinsis protein 6</fullName>
    </submittedName>
</protein>
<dbReference type="Pfam" id="PF10367">
    <property type="entry name" value="zf-Vps39_C"/>
    <property type="match status" value="1"/>
</dbReference>
<name>A0A8H3IUB0_9LECA</name>
<dbReference type="AlphaFoldDB" id="A0A8H3IUB0"/>
<evidence type="ECO:0000256" key="2">
    <source>
        <dbReference type="ARBA" id="ARBA00023136"/>
    </source>
</evidence>